<dbReference type="Proteomes" id="UP000244893">
    <property type="component" value="Unassembled WGS sequence"/>
</dbReference>
<feature type="transmembrane region" description="Helical" evidence="1">
    <location>
        <begin position="50"/>
        <end position="75"/>
    </location>
</feature>
<comment type="caution">
    <text evidence="2">The sequence shown here is derived from an EMBL/GenBank/DDBJ whole genome shotgun (WGS) entry which is preliminary data.</text>
</comment>
<keyword evidence="1" id="KW-1133">Transmembrane helix</keyword>
<dbReference type="EMBL" id="QEOP01000002">
    <property type="protein sequence ID" value="PVZ93734.1"/>
    <property type="molecule type" value="Genomic_DNA"/>
</dbReference>
<gene>
    <name evidence="2" type="ORF">DDQ50_08020</name>
</gene>
<protein>
    <submittedName>
        <fullName evidence="2">Uncharacterized protein</fullName>
    </submittedName>
</protein>
<dbReference type="OrthoDB" id="5081256at2"/>
<evidence type="ECO:0000313" key="3">
    <source>
        <dbReference type="Proteomes" id="UP000244893"/>
    </source>
</evidence>
<dbReference type="RefSeq" id="WP_116756248.1">
    <property type="nucleotide sequence ID" value="NZ_JBHUEX010000001.1"/>
</dbReference>
<reference evidence="2 3" key="1">
    <citation type="submission" date="2018-05" db="EMBL/GenBank/DDBJ databases">
        <title>Amnibacterium sp. M8JJ-5, whole genome shotgun sequence.</title>
        <authorList>
            <person name="Tuo L."/>
        </authorList>
    </citation>
    <scope>NUCLEOTIDE SEQUENCE [LARGE SCALE GENOMIC DNA]</scope>
    <source>
        <strain evidence="2 3">M8JJ-5</strain>
    </source>
</reference>
<dbReference type="AlphaFoldDB" id="A0A2V1HUG8"/>
<keyword evidence="1" id="KW-0472">Membrane</keyword>
<organism evidence="2 3">
    <name type="scientific">Amnibacterium flavum</name>
    <dbReference type="NCBI Taxonomy" id="2173173"/>
    <lineage>
        <taxon>Bacteria</taxon>
        <taxon>Bacillati</taxon>
        <taxon>Actinomycetota</taxon>
        <taxon>Actinomycetes</taxon>
        <taxon>Micrococcales</taxon>
        <taxon>Microbacteriaceae</taxon>
        <taxon>Amnibacterium</taxon>
    </lineage>
</organism>
<evidence type="ECO:0000313" key="2">
    <source>
        <dbReference type="EMBL" id="PVZ93734.1"/>
    </source>
</evidence>
<keyword evidence="3" id="KW-1185">Reference proteome</keyword>
<feature type="transmembrane region" description="Helical" evidence="1">
    <location>
        <begin position="6"/>
        <end position="25"/>
    </location>
</feature>
<evidence type="ECO:0000256" key="1">
    <source>
        <dbReference type="SAM" id="Phobius"/>
    </source>
</evidence>
<keyword evidence="1" id="KW-0812">Transmembrane</keyword>
<proteinExistence type="predicted"/>
<accession>A0A2V1HUG8</accession>
<name>A0A2V1HUG8_9MICO</name>
<sequence>MTGPQVFVLIWGVLAVALGFVFARYPEMMLDAARRQIGMARSGSASRAPLLFRVAGVLFMLLGVAAVIVASLGVVQ</sequence>